<dbReference type="CDD" id="cd00190">
    <property type="entry name" value="Tryp_SPc"/>
    <property type="match status" value="1"/>
</dbReference>
<evidence type="ECO:0000256" key="12">
    <source>
        <dbReference type="SAM" id="SignalP"/>
    </source>
</evidence>
<keyword evidence="6" id="KW-0378">Hydrolase</keyword>
<comment type="subcellular location">
    <subcellularLocation>
        <location evidence="1">Secreted</location>
        <location evidence="1">Extracellular space</location>
    </subcellularLocation>
</comment>
<evidence type="ECO:0000256" key="2">
    <source>
        <dbReference type="ARBA" id="ARBA00007664"/>
    </source>
</evidence>
<evidence type="ECO:0000256" key="3">
    <source>
        <dbReference type="ARBA" id="ARBA00022525"/>
    </source>
</evidence>
<feature type="domain" description="Peptidase S1" evidence="13">
    <location>
        <begin position="27"/>
        <end position="261"/>
    </location>
</feature>
<dbReference type="InterPro" id="IPR001314">
    <property type="entry name" value="Peptidase_S1A"/>
</dbReference>
<evidence type="ECO:0000313" key="15">
    <source>
        <dbReference type="RefSeq" id="XP_030387452.1"/>
    </source>
</evidence>
<dbReference type="PRINTS" id="PR00722">
    <property type="entry name" value="CHYMOTRYPSIN"/>
</dbReference>
<dbReference type="FunFam" id="2.40.10.10:FF:000047">
    <property type="entry name" value="Trypsin eta"/>
    <property type="match status" value="1"/>
</dbReference>
<comment type="similarity">
    <text evidence="2">Belongs to the peptidase S1 family.</text>
</comment>
<evidence type="ECO:0000256" key="7">
    <source>
        <dbReference type="ARBA" id="ARBA00022825"/>
    </source>
</evidence>
<evidence type="ECO:0000256" key="9">
    <source>
        <dbReference type="ARBA" id="ARBA00023157"/>
    </source>
</evidence>
<keyword evidence="8" id="KW-0865">Zymogen</keyword>
<keyword evidence="14" id="KW-1185">Reference proteome</keyword>
<dbReference type="Gene3D" id="2.40.10.10">
    <property type="entry name" value="Trypsin-like serine proteases"/>
    <property type="match status" value="1"/>
</dbReference>
<evidence type="ECO:0000259" key="13">
    <source>
        <dbReference type="PROSITE" id="PS50240"/>
    </source>
</evidence>
<evidence type="ECO:0000256" key="5">
    <source>
        <dbReference type="ARBA" id="ARBA00022729"/>
    </source>
</evidence>
<keyword evidence="5 12" id="KW-0732">Signal</keyword>
<keyword evidence="7" id="KW-0720">Serine protease</keyword>
<reference evidence="15" key="1">
    <citation type="submission" date="2025-08" db="UniProtKB">
        <authorList>
            <consortium name="RefSeq"/>
        </authorList>
    </citation>
    <scope>IDENTIFICATION</scope>
    <source>
        <strain evidence="15">11010-0011.00</strain>
        <tissue evidence="15">Whole body</tissue>
    </source>
</reference>
<dbReference type="InterPro" id="IPR043504">
    <property type="entry name" value="Peptidase_S1_PA_chymotrypsin"/>
</dbReference>
<sequence>MCAKAIIFLLSLVLFIIVSQGHPESRIVGGFAVNSVRHPYMASLRYRRNVLDGSGYLHECAGVIYSERAIVTAAQCLWGLSEGSKLMAVVGAQTRNGTDGMIYPISQWSYHPNFDYYTADYDIGVVVLAMPMDLAGHEVRAIGIRTERPGVGRNAIAAGWGYREEGGPSSYWLEQVHVPIVSVEKCGEVYGANQITERMICAGDLTEGGRDACQGDTGGPLVIDEQLVGLVSWGRGCARIGYPTVYTYVSSLKDWIDETLAAINEL</sequence>
<dbReference type="PROSITE" id="PS50240">
    <property type="entry name" value="TRYPSIN_DOM"/>
    <property type="match status" value="1"/>
</dbReference>
<gene>
    <name evidence="15" type="primary">LOC115634048</name>
</gene>
<evidence type="ECO:0000256" key="1">
    <source>
        <dbReference type="ARBA" id="ARBA00004239"/>
    </source>
</evidence>
<protein>
    <recommendedName>
        <fullName evidence="11">trypsin</fullName>
        <ecNumber evidence="11">3.4.21.4</ecNumber>
    </recommendedName>
</protein>
<dbReference type="GO" id="GO:0004252">
    <property type="term" value="F:serine-type endopeptidase activity"/>
    <property type="evidence" value="ECO:0007669"/>
    <property type="project" value="UniProtKB-EC"/>
</dbReference>
<dbReference type="GO" id="GO:0016485">
    <property type="term" value="P:protein processing"/>
    <property type="evidence" value="ECO:0007669"/>
    <property type="project" value="UniProtKB-ARBA"/>
</dbReference>
<feature type="signal peptide" evidence="12">
    <location>
        <begin position="1"/>
        <end position="21"/>
    </location>
</feature>
<dbReference type="PANTHER" id="PTHR24276">
    <property type="entry name" value="POLYSERASE-RELATED"/>
    <property type="match status" value="1"/>
</dbReference>
<feature type="chain" id="PRO_5027013094" description="trypsin" evidence="12">
    <location>
        <begin position="22"/>
        <end position="266"/>
    </location>
</feature>
<evidence type="ECO:0000256" key="8">
    <source>
        <dbReference type="ARBA" id="ARBA00023145"/>
    </source>
</evidence>
<dbReference type="SUPFAM" id="SSF50494">
    <property type="entry name" value="Trypsin-like serine proteases"/>
    <property type="match status" value="1"/>
</dbReference>
<evidence type="ECO:0000256" key="10">
    <source>
        <dbReference type="ARBA" id="ARBA00036320"/>
    </source>
</evidence>
<evidence type="ECO:0000256" key="6">
    <source>
        <dbReference type="ARBA" id="ARBA00022801"/>
    </source>
</evidence>
<dbReference type="OrthoDB" id="10059102at2759"/>
<dbReference type="AlphaFoldDB" id="A0A6J2UJR5"/>
<dbReference type="Proteomes" id="UP000504634">
    <property type="component" value="Unplaced"/>
</dbReference>
<dbReference type="GeneID" id="115634048"/>
<dbReference type="EC" id="3.4.21.4" evidence="11"/>
<dbReference type="InterPro" id="IPR001254">
    <property type="entry name" value="Trypsin_dom"/>
</dbReference>
<dbReference type="InterPro" id="IPR009003">
    <property type="entry name" value="Peptidase_S1_PA"/>
</dbReference>
<name>A0A6J2UJR5_DROLE</name>
<evidence type="ECO:0000256" key="11">
    <source>
        <dbReference type="ARBA" id="ARBA00038868"/>
    </source>
</evidence>
<proteinExistence type="inferred from homology"/>
<keyword evidence="3" id="KW-0964">Secreted</keyword>
<keyword evidence="9" id="KW-1015">Disulfide bond</keyword>
<dbReference type="InterPro" id="IPR050430">
    <property type="entry name" value="Peptidase_S1"/>
</dbReference>
<dbReference type="RefSeq" id="XP_030387452.1">
    <property type="nucleotide sequence ID" value="XM_030531592.1"/>
</dbReference>
<dbReference type="SMART" id="SM00020">
    <property type="entry name" value="Tryp_SPc"/>
    <property type="match status" value="1"/>
</dbReference>
<accession>A0A6J2UJR5</accession>
<evidence type="ECO:0000313" key="14">
    <source>
        <dbReference type="Proteomes" id="UP000504634"/>
    </source>
</evidence>
<keyword evidence="4" id="KW-0645">Protease</keyword>
<evidence type="ECO:0000256" key="4">
    <source>
        <dbReference type="ARBA" id="ARBA00022670"/>
    </source>
</evidence>
<organism evidence="14 15">
    <name type="scientific">Drosophila lebanonensis</name>
    <name type="common">Fruit fly</name>
    <name type="synonym">Scaptodrosophila lebanonensis</name>
    <dbReference type="NCBI Taxonomy" id="7225"/>
    <lineage>
        <taxon>Eukaryota</taxon>
        <taxon>Metazoa</taxon>
        <taxon>Ecdysozoa</taxon>
        <taxon>Arthropoda</taxon>
        <taxon>Hexapoda</taxon>
        <taxon>Insecta</taxon>
        <taxon>Pterygota</taxon>
        <taxon>Neoptera</taxon>
        <taxon>Endopterygota</taxon>
        <taxon>Diptera</taxon>
        <taxon>Brachycera</taxon>
        <taxon>Muscomorpha</taxon>
        <taxon>Ephydroidea</taxon>
        <taxon>Drosophilidae</taxon>
        <taxon>Scaptodrosophila</taxon>
    </lineage>
</organism>
<comment type="catalytic activity">
    <reaction evidence="10">
        <text>Preferential cleavage: Arg-|-Xaa, Lys-|-Xaa.</text>
        <dbReference type="EC" id="3.4.21.4"/>
    </reaction>
</comment>
<dbReference type="GO" id="GO:0005576">
    <property type="term" value="C:extracellular region"/>
    <property type="evidence" value="ECO:0007669"/>
    <property type="project" value="UniProtKB-SubCell"/>
</dbReference>
<dbReference type="PANTHER" id="PTHR24276:SF91">
    <property type="entry name" value="AT26814P-RELATED"/>
    <property type="match status" value="1"/>
</dbReference>
<dbReference type="Pfam" id="PF00089">
    <property type="entry name" value="Trypsin"/>
    <property type="match status" value="1"/>
</dbReference>